<keyword evidence="1" id="KW-0812">Transmembrane</keyword>
<evidence type="ECO:0000256" key="1">
    <source>
        <dbReference type="SAM" id="Phobius"/>
    </source>
</evidence>
<feature type="transmembrane region" description="Helical" evidence="1">
    <location>
        <begin position="12"/>
        <end position="32"/>
    </location>
</feature>
<proteinExistence type="predicted"/>
<comment type="caution">
    <text evidence="2">The sequence shown here is derived from an EMBL/GenBank/DDBJ whole genome shotgun (WGS) entry which is preliminary data.</text>
</comment>
<reference evidence="2" key="2">
    <citation type="submission" date="2023-04" db="EMBL/GenBank/DDBJ databases">
        <authorList>
            <person name="Bruccoleri R.E."/>
            <person name="Oakeley E.J."/>
            <person name="Faust A.-M."/>
            <person name="Dessus-Babus S."/>
            <person name="Altorfer M."/>
            <person name="Burckhardt D."/>
            <person name="Oertli M."/>
            <person name="Naumann U."/>
            <person name="Petersen F."/>
            <person name="Wong J."/>
        </authorList>
    </citation>
    <scope>NUCLEOTIDE SEQUENCE</scope>
    <source>
        <strain evidence="2">GSM-AAB239-AS_SAM_17_03QT</strain>
        <tissue evidence="2">Leaf</tissue>
    </source>
</reference>
<keyword evidence="3" id="KW-1185">Reference proteome</keyword>
<dbReference type="Proteomes" id="UP001140949">
    <property type="component" value="Unassembled WGS sequence"/>
</dbReference>
<dbReference type="AlphaFoldDB" id="A0AAX6HH83"/>
<evidence type="ECO:0000313" key="2">
    <source>
        <dbReference type="EMBL" id="KAJ6840233.1"/>
    </source>
</evidence>
<organism evidence="2 3">
    <name type="scientific">Iris pallida</name>
    <name type="common">Sweet iris</name>
    <dbReference type="NCBI Taxonomy" id="29817"/>
    <lineage>
        <taxon>Eukaryota</taxon>
        <taxon>Viridiplantae</taxon>
        <taxon>Streptophyta</taxon>
        <taxon>Embryophyta</taxon>
        <taxon>Tracheophyta</taxon>
        <taxon>Spermatophyta</taxon>
        <taxon>Magnoliopsida</taxon>
        <taxon>Liliopsida</taxon>
        <taxon>Asparagales</taxon>
        <taxon>Iridaceae</taxon>
        <taxon>Iridoideae</taxon>
        <taxon>Irideae</taxon>
        <taxon>Iris</taxon>
    </lineage>
</organism>
<protein>
    <submittedName>
        <fullName evidence="2">Clathrin assembly protein</fullName>
    </submittedName>
</protein>
<reference evidence="2" key="1">
    <citation type="journal article" date="2023" name="GigaByte">
        <title>Genome assembly of the bearded iris, Iris pallida Lam.</title>
        <authorList>
            <person name="Bruccoleri R.E."/>
            <person name="Oakeley E.J."/>
            <person name="Faust A.M.E."/>
            <person name="Altorfer M."/>
            <person name="Dessus-Babus S."/>
            <person name="Burckhardt D."/>
            <person name="Oertli M."/>
            <person name="Naumann U."/>
            <person name="Petersen F."/>
            <person name="Wong J."/>
        </authorList>
    </citation>
    <scope>NUCLEOTIDE SEQUENCE</scope>
    <source>
        <strain evidence="2">GSM-AAB239-AS_SAM_17_03QT</strain>
    </source>
</reference>
<keyword evidence="1" id="KW-1133">Transmembrane helix</keyword>
<accession>A0AAX6HH83</accession>
<evidence type="ECO:0000313" key="3">
    <source>
        <dbReference type="Proteomes" id="UP001140949"/>
    </source>
</evidence>
<gene>
    <name evidence="2" type="ORF">M6B38_311475</name>
</gene>
<name>A0AAX6HH83_IRIPA</name>
<sequence>MIVKGNIFNYPALIFSFFIFPSLSLLSLSLIYPNPLILGQLFPSLCSKFDAAHRPANQTSKRCRLRRPRSQ</sequence>
<keyword evidence="1" id="KW-0472">Membrane</keyword>
<dbReference type="EMBL" id="JANAVB010009592">
    <property type="protein sequence ID" value="KAJ6840233.1"/>
    <property type="molecule type" value="Genomic_DNA"/>
</dbReference>